<dbReference type="EMBL" id="GEGO01007445">
    <property type="protein sequence ID" value="JAR87959.1"/>
    <property type="molecule type" value="Transcribed_RNA"/>
</dbReference>
<dbReference type="AlphaFoldDB" id="A0A147BB13"/>
<feature type="non-terminal residue" evidence="1">
    <location>
        <position position="1"/>
    </location>
</feature>
<name>A0A147BB13_IXORI</name>
<organism evidence="1">
    <name type="scientific">Ixodes ricinus</name>
    <name type="common">Common tick</name>
    <name type="synonym">Acarus ricinus</name>
    <dbReference type="NCBI Taxonomy" id="34613"/>
    <lineage>
        <taxon>Eukaryota</taxon>
        <taxon>Metazoa</taxon>
        <taxon>Ecdysozoa</taxon>
        <taxon>Arthropoda</taxon>
        <taxon>Chelicerata</taxon>
        <taxon>Arachnida</taxon>
        <taxon>Acari</taxon>
        <taxon>Parasitiformes</taxon>
        <taxon>Ixodida</taxon>
        <taxon>Ixodoidea</taxon>
        <taxon>Ixodidae</taxon>
        <taxon>Ixodinae</taxon>
        <taxon>Ixodes</taxon>
    </lineage>
</organism>
<proteinExistence type="predicted"/>
<sequence>GRLIARETSGSLHVALCFGLPGDFGRGSTSIKPQKVGEADAKGFKQNIRFWVSYRTLNVLIYEREQLEERWPTFWCNHYGDNDAKGDEKLYERSSQY</sequence>
<protein>
    <submittedName>
        <fullName evidence="1">Uncharacterized protein</fullName>
    </submittedName>
</protein>
<evidence type="ECO:0000313" key="1">
    <source>
        <dbReference type="EMBL" id="JAR87959.1"/>
    </source>
</evidence>
<reference evidence="1" key="1">
    <citation type="journal article" date="2018" name="PLoS Negl. Trop. Dis.">
        <title>Sialome diversity of ticks revealed by RNAseq of single tick salivary glands.</title>
        <authorList>
            <person name="Perner J."/>
            <person name="Kropackova S."/>
            <person name="Kopacek P."/>
            <person name="Ribeiro J.M."/>
        </authorList>
    </citation>
    <scope>NUCLEOTIDE SEQUENCE</scope>
    <source>
        <strain evidence="1">Siblings of single egg batch collected in Ceske Budejovice</strain>
        <tissue evidence="1">Salivary glands</tissue>
    </source>
</reference>
<accession>A0A147BB13</accession>